<name>A0A922AB35_CARIL</name>
<dbReference type="Pfam" id="PF23282">
    <property type="entry name" value="WHD_ROQ1"/>
    <property type="match status" value="1"/>
</dbReference>
<dbReference type="PANTHER" id="PTHR11017">
    <property type="entry name" value="LEUCINE-RICH REPEAT-CONTAINING PROTEIN"/>
    <property type="match status" value="1"/>
</dbReference>
<evidence type="ECO:0000313" key="3">
    <source>
        <dbReference type="EMBL" id="KAG6673419.1"/>
    </source>
</evidence>
<dbReference type="AlphaFoldDB" id="A0A922AB35"/>
<dbReference type="EMBL" id="CM031840">
    <property type="protein sequence ID" value="KAG6673419.1"/>
    <property type="molecule type" value="Genomic_DNA"/>
</dbReference>
<dbReference type="GO" id="GO:0043531">
    <property type="term" value="F:ADP binding"/>
    <property type="evidence" value="ECO:0007669"/>
    <property type="project" value="InterPro"/>
</dbReference>
<accession>A0A922AB35</accession>
<comment type="caution">
    <text evidence="3">The sequence shown here is derived from an EMBL/GenBank/DDBJ whole genome shotgun (WGS) entry which is preliminary data.</text>
</comment>
<feature type="domain" description="AAA+ ATPase" evidence="2">
    <location>
        <begin position="76"/>
        <end position="215"/>
    </location>
</feature>
<evidence type="ECO:0000313" key="4">
    <source>
        <dbReference type="Proteomes" id="UP000811246"/>
    </source>
</evidence>
<sequence length="706" mass="80930">MMKLYIFLCEKCDSLNVLNFSCIGKNEYEFMHKIIQWVDSEIVKSTYQLHIAEYLIGLESHLKDLNTDLGIGRNDITLVIGIYGISGVGKTTIAKAVFYSIGNQFEARCFLANVREISNRENGLVKLQKQLLDDLLGNFGSFNIGNVRATNVIKHRLRSKRVLLILDDVNELCQLKELAGNKYWFGPGSRIVIITRDRHLLTYHPVDSTYEVQGLNDNQAIQLFSWHAFKRDKPVESYEQLTKCIIGYANGLPLVLTVLGSALRGKSIQEWKSVLKKYERNPHKDIYEILKISYDGLNDNEKYIFLHIASVFKGKSLEYVKNCHFSSITRLKEKCLITISHRYSGSYVEMHDLLQEMGKEQFLQEMGKGIVRQESPKYMTMHGLLQKMSKEIVRQESPKEAGKCCRLWFHEDVLHVLEENTGTNKIEAMLLDFPGGHNEISLHPEAFGKIRNLRVFKNKNAQFSTGPNYLSNEIRLLDWDHHPSSSLPSNFRGDNLVEFRIHNSLVKELGGLNFKNLTYMDLRDCEFLTKIPDFSSSPNLEELDLACCKNLVEVHHSVGLLYKLRSFSVMGCCKLRILPKRFKLRSLHTFDFRDCSSLEDFPEIECEMEFLQELDLLHTSIKELPSSMENLKGLEKIRMRDCSIIELPSSIVNLPWLKKLYVEGCIDQLGSVRIVKVDGYSKPINIGKVVEEDGIQSTSSIVSTGE</sequence>
<dbReference type="Proteomes" id="UP000811246">
    <property type="component" value="Chromosome 16"/>
</dbReference>
<dbReference type="GO" id="GO:0006952">
    <property type="term" value="P:defense response"/>
    <property type="evidence" value="ECO:0007669"/>
    <property type="project" value="InterPro"/>
</dbReference>
<evidence type="ECO:0000259" key="2">
    <source>
        <dbReference type="SMART" id="SM00382"/>
    </source>
</evidence>
<dbReference type="InterPro" id="IPR044974">
    <property type="entry name" value="Disease_R_plants"/>
</dbReference>
<dbReference type="InterPro" id="IPR002182">
    <property type="entry name" value="NB-ARC"/>
</dbReference>
<dbReference type="SMART" id="SM00382">
    <property type="entry name" value="AAA"/>
    <property type="match status" value="1"/>
</dbReference>
<reference evidence="3" key="1">
    <citation type="submission" date="2021-01" db="EMBL/GenBank/DDBJ databases">
        <authorList>
            <person name="Lovell J.T."/>
            <person name="Bentley N."/>
            <person name="Bhattarai G."/>
            <person name="Jenkins J.W."/>
            <person name="Sreedasyam A."/>
            <person name="Alarcon Y."/>
            <person name="Bock C."/>
            <person name="Boston L."/>
            <person name="Carlson J."/>
            <person name="Cervantes K."/>
            <person name="Clermont K."/>
            <person name="Krom N."/>
            <person name="Kubenka K."/>
            <person name="Mamidi S."/>
            <person name="Mattison C."/>
            <person name="Monteros M."/>
            <person name="Pisani C."/>
            <person name="Plott C."/>
            <person name="Rajasekar S."/>
            <person name="Rhein H.S."/>
            <person name="Rohla C."/>
            <person name="Song M."/>
            <person name="Hilaire R.S."/>
            <person name="Shu S."/>
            <person name="Wells L."/>
            <person name="Wang X."/>
            <person name="Webber J."/>
            <person name="Heerema R.J."/>
            <person name="Klein P."/>
            <person name="Conner P."/>
            <person name="Grauke L."/>
            <person name="Grimwood J."/>
            <person name="Schmutz J."/>
            <person name="Randall J.J."/>
        </authorList>
    </citation>
    <scope>NUCLEOTIDE SEQUENCE</scope>
    <source>
        <tissue evidence="3">Leaf</tissue>
    </source>
</reference>
<dbReference type="InterPro" id="IPR055414">
    <property type="entry name" value="LRR_R13L4/SHOC2-like"/>
</dbReference>
<dbReference type="Pfam" id="PF23598">
    <property type="entry name" value="LRR_14"/>
    <property type="match status" value="1"/>
</dbReference>
<dbReference type="Pfam" id="PF00931">
    <property type="entry name" value="NB-ARC"/>
    <property type="match status" value="1"/>
</dbReference>
<proteinExistence type="predicted"/>
<dbReference type="PANTHER" id="PTHR11017:SF570">
    <property type="entry name" value="DISEASE RESISTANCE PROTEIN (TIR-NBS CLASS)-RELATED"/>
    <property type="match status" value="1"/>
</dbReference>
<evidence type="ECO:0000256" key="1">
    <source>
        <dbReference type="ARBA" id="ARBA00022737"/>
    </source>
</evidence>
<dbReference type="InterPro" id="IPR003593">
    <property type="entry name" value="AAA+_ATPase"/>
</dbReference>
<keyword evidence="1" id="KW-0677">Repeat</keyword>
<protein>
    <recommendedName>
        <fullName evidence="2">AAA+ ATPase domain-containing protein</fullName>
    </recommendedName>
</protein>
<gene>
    <name evidence="3" type="ORF">I3842_16G110900</name>
</gene>
<organism evidence="3 4">
    <name type="scientific">Carya illinoinensis</name>
    <name type="common">Pecan</name>
    <dbReference type="NCBI Taxonomy" id="32201"/>
    <lineage>
        <taxon>Eukaryota</taxon>
        <taxon>Viridiplantae</taxon>
        <taxon>Streptophyta</taxon>
        <taxon>Embryophyta</taxon>
        <taxon>Tracheophyta</taxon>
        <taxon>Spermatophyta</taxon>
        <taxon>Magnoliopsida</taxon>
        <taxon>eudicotyledons</taxon>
        <taxon>Gunneridae</taxon>
        <taxon>Pentapetalae</taxon>
        <taxon>rosids</taxon>
        <taxon>fabids</taxon>
        <taxon>Fagales</taxon>
        <taxon>Juglandaceae</taxon>
        <taxon>Carya</taxon>
    </lineage>
</organism>
<dbReference type="InterPro" id="IPR058192">
    <property type="entry name" value="WHD_ROQ1-like"/>
</dbReference>
<dbReference type="GO" id="GO:0051707">
    <property type="term" value="P:response to other organism"/>
    <property type="evidence" value="ECO:0007669"/>
    <property type="project" value="UniProtKB-ARBA"/>
</dbReference>